<reference evidence="2 3" key="1">
    <citation type="submission" date="2017-03" db="EMBL/GenBank/DDBJ databases">
        <title>WGS assembly of Porphyra umbilicalis.</title>
        <authorList>
            <person name="Brawley S.H."/>
            <person name="Blouin N.A."/>
            <person name="Ficko-Blean E."/>
            <person name="Wheeler G.L."/>
            <person name="Lohr M."/>
            <person name="Goodson H.V."/>
            <person name="Jenkins J.W."/>
            <person name="Blaby-Haas C.E."/>
            <person name="Helliwell K.E."/>
            <person name="Chan C."/>
            <person name="Marriage T."/>
            <person name="Bhattacharya D."/>
            <person name="Klein A.S."/>
            <person name="Badis Y."/>
            <person name="Brodie J."/>
            <person name="Cao Y."/>
            <person name="Collen J."/>
            <person name="Dittami S.M."/>
            <person name="Gachon C.M."/>
            <person name="Green B.R."/>
            <person name="Karpowicz S."/>
            <person name="Kim J.W."/>
            <person name="Kudahl U."/>
            <person name="Lin S."/>
            <person name="Michel G."/>
            <person name="Mittag M."/>
            <person name="Olson B.J."/>
            <person name="Pangilinan J."/>
            <person name="Peng Y."/>
            <person name="Qiu H."/>
            <person name="Shu S."/>
            <person name="Singer J.T."/>
            <person name="Smith A.G."/>
            <person name="Sprecher B.N."/>
            <person name="Wagner V."/>
            <person name="Wang W."/>
            <person name="Wang Z.-Y."/>
            <person name="Yan J."/>
            <person name="Yarish C."/>
            <person name="Zoeuner-Riek S."/>
            <person name="Zhuang Y."/>
            <person name="Zou Y."/>
            <person name="Lindquist E.A."/>
            <person name="Grimwood J."/>
            <person name="Barry K."/>
            <person name="Rokhsar D.S."/>
            <person name="Schmutz J."/>
            <person name="Stiller J.W."/>
            <person name="Grossman A.R."/>
            <person name="Prochnik S.E."/>
        </authorList>
    </citation>
    <scope>NUCLEOTIDE SEQUENCE [LARGE SCALE GENOMIC DNA]</scope>
    <source>
        <strain evidence="2">4086291</strain>
    </source>
</reference>
<feature type="compositionally biased region" description="Low complexity" evidence="1">
    <location>
        <begin position="142"/>
        <end position="151"/>
    </location>
</feature>
<protein>
    <submittedName>
        <fullName evidence="2">Uncharacterized protein</fullName>
    </submittedName>
</protein>
<accession>A0A1X6NVB4</accession>
<gene>
    <name evidence="2" type="ORF">BU14_0446s0008</name>
</gene>
<feature type="compositionally biased region" description="Low complexity" evidence="1">
    <location>
        <begin position="39"/>
        <end position="50"/>
    </location>
</feature>
<evidence type="ECO:0000313" key="2">
    <source>
        <dbReference type="EMBL" id="OSX72313.1"/>
    </source>
</evidence>
<dbReference type="Proteomes" id="UP000218209">
    <property type="component" value="Unassembled WGS sequence"/>
</dbReference>
<keyword evidence="3" id="KW-1185">Reference proteome</keyword>
<feature type="region of interest" description="Disordered" evidence="1">
    <location>
        <begin position="34"/>
        <end position="181"/>
    </location>
</feature>
<evidence type="ECO:0000313" key="3">
    <source>
        <dbReference type="Proteomes" id="UP000218209"/>
    </source>
</evidence>
<dbReference type="EMBL" id="KV919069">
    <property type="protein sequence ID" value="OSX72313.1"/>
    <property type="molecule type" value="Genomic_DNA"/>
</dbReference>
<name>A0A1X6NVB4_PORUM</name>
<sequence length="554" mass="54850">MPSLSDDSVTAGPLVVAMTELPCEADGAVSTRNKLPTIAAGHSPAGSSGAPTPPPPVSTGAAAVRVVAPDPSRTRRKVTFSSDENGCPLPPEAAVPGAAPSRWRPTSPPLALPPSALSSRHRRSARNASSAIDANGRPLPPGAAISAAAVRPPRRPTRPPPSSSATAGSLGQPRAGPRAVRNVSSAVGVTGRPLLPGPAVAVAAARRPRRPTGPPPYRTSPEGSSGHPRAGPRAVRNVSSAVDVNGRPLPPGAAVSAAAAPPPRRSRPLPPPPTPAHRGSRYSSPGMRDAHSPRSHAVAPGPWEEVGAATQPTGLFFQLLAADAVAAPGRAWQWVRDRGAAAAGAVAHAGGTVRATANRAGNAVSATAARTWGAVQETAGRTGGAVSATAARTWGVVQATAAHTGGAIRAAAAAATAAAAGAAVSAPAAVVTAAVAVAHGGRVAVHGMVLATSAGLTSLVPFLDDVQPAEDASIPPPVFSESGWPVGTVESVVGAAADAVDVAGPEAADAVTFWATVENWPRLTAAFAAAVRVGVAVIADEMLRVLCPVSGGWA</sequence>
<dbReference type="AlphaFoldDB" id="A0A1X6NVB4"/>
<feature type="compositionally biased region" description="Pro residues" evidence="1">
    <location>
        <begin position="260"/>
        <end position="275"/>
    </location>
</feature>
<evidence type="ECO:0000256" key="1">
    <source>
        <dbReference type="SAM" id="MobiDB-lite"/>
    </source>
</evidence>
<feature type="region of interest" description="Disordered" evidence="1">
    <location>
        <begin position="201"/>
        <end position="306"/>
    </location>
</feature>
<proteinExistence type="predicted"/>
<organism evidence="2 3">
    <name type="scientific">Porphyra umbilicalis</name>
    <name type="common">Purple laver</name>
    <name type="synonym">Red alga</name>
    <dbReference type="NCBI Taxonomy" id="2786"/>
    <lineage>
        <taxon>Eukaryota</taxon>
        <taxon>Rhodophyta</taxon>
        <taxon>Bangiophyceae</taxon>
        <taxon>Bangiales</taxon>
        <taxon>Bangiaceae</taxon>
        <taxon>Porphyra</taxon>
    </lineage>
</organism>